<dbReference type="InterPro" id="IPR029058">
    <property type="entry name" value="AB_hydrolase_fold"/>
</dbReference>
<accession>A0A8H9LV29</accession>
<organism evidence="2 3">
    <name type="scientific">Paraglaciecola chathamensis</name>
    <dbReference type="NCBI Taxonomy" id="368405"/>
    <lineage>
        <taxon>Bacteria</taxon>
        <taxon>Pseudomonadati</taxon>
        <taxon>Pseudomonadota</taxon>
        <taxon>Gammaproteobacteria</taxon>
        <taxon>Alteromonadales</taxon>
        <taxon>Alteromonadaceae</taxon>
        <taxon>Paraglaciecola</taxon>
    </lineage>
</organism>
<feature type="chain" id="PRO_5034369866" description="Alpha/beta hydrolase" evidence="1">
    <location>
        <begin position="23"/>
        <end position="302"/>
    </location>
</feature>
<gene>
    <name evidence="2" type="ORF">GCM10011274_05390</name>
</gene>
<sequence length="302" mass="33453">MIKNIFLAVWFCLLAVTQTACAASTLWQDNAVGSYTFTKWAGGKIEVEYIVPKGSDADTKILLVVPGARRNADDYRDQWLSLAQKNQFIVLAIGCSLQVCEDEYQYNLGGITTPLGATRPESVQFYNVPEKVFHDFVSRFGSTQKTFALYGHSAGGGFVHTFMLAKPHAPVSHAVSANAAFFTYPDPSQSYPFGLENSPYSYRDVDIWLQKPMTIILADQDMGPRTKVISNSPAANKQGRNVFARGLAFYAKAMNVAVDKDIKPAWQIEVVRGVGHNSTKIVPFAFKYLFPEFADGHRGNKL</sequence>
<protein>
    <recommendedName>
        <fullName evidence="4">Alpha/beta hydrolase</fullName>
    </recommendedName>
</protein>
<dbReference type="SUPFAM" id="SSF53474">
    <property type="entry name" value="alpha/beta-Hydrolases"/>
    <property type="match status" value="1"/>
</dbReference>
<reference evidence="2" key="1">
    <citation type="journal article" date="2014" name="Int. J. Syst. Evol. Microbiol.">
        <title>Complete genome sequence of Corynebacterium casei LMG S-19264T (=DSM 44701T), isolated from a smear-ripened cheese.</title>
        <authorList>
            <consortium name="US DOE Joint Genome Institute (JGI-PGF)"/>
            <person name="Walter F."/>
            <person name="Albersmeier A."/>
            <person name="Kalinowski J."/>
            <person name="Ruckert C."/>
        </authorList>
    </citation>
    <scope>NUCLEOTIDE SEQUENCE</scope>
    <source>
        <strain evidence="2">KCTC 32337</strain>
    </source>
</reference>
<evidence type="ECO:0008006" key="4">
    <source>
        <dbReference type="Google" id="ProtNLM"/>
    </source>
</evidence>
<reference evidence="2" key="2">
    <citation type="submission" date="2020-09" db="EMBL/GenBank/DDBJ databases">
        <authorList>
            <person name="Sun Q."/>
            <person name="Kim S."/>
        </authorList>
    </citation>
    <scope>NUCLEOTIDE SEQUENCE</scope>
    <source>
        <strain evidence="2">KCTC 32337</strain>
    </source>
</reference>
<dbReference type="Proteomes" id="UP000622604">
    <property type="component" value="Unassembled WGS sequence"/>
</dbReference>
<dbReference type="EMBL" id="BMZC01000001">
    <property type="protein sequence ID" value="GGZ50183.1"/>
    <property type="molecule type" value="Genomic_DNA"/>
</dbReference>
<comment type="caution">
    <text evidence="2">The sequence shown here is derived from an EMBL/GenBank/DDBJ whole genome shotgun (WGS) entry which is preliminary data.</text>
</comment>
<proteinExistence type="predicted"/>
<dbReference type="AlphaFoldDB" id="A0A8H9LV29"/>
<dbReference type="Gene3D" id="3.40.50.1820">
    <property type="entry name" value="alpha/beta hydrolase"/>
    <property type="match status" value="1"/>
</dbReference>
<evidence type="ECO:0000256" key="1">
    <source>
        <dbReference type="SAM" id="SignalP"/>
    </source>
</evidence>
<feature type="signal peptide" evidence="1">
    <location>
        <begin position="1"/>
        <end position="22"/>
    </location>
</feature>
<dbReference type="RefSeq" id="WP_007985439.1">
    <property type="nucleotide sequence ID" value="NZ_BMZC01000001.1"/>
</dbReference>
<evidence type="ECO:0000313" key="3">
    <source>
        <dbReference type="Proteomes" id="UP000622604"/>
    </source>
</evidence>
<name>A0A8H9LV29_9ALTE</name>
<keyword evidence="1" id="KW-0732">Signal</keyword>
<evidence type="ECO:0000313" key="2">
    <source>
        <dbReference type="EMBL" id="GGZ50183.1"/>
    </source>
</evidence>